<comment type="caution">
    <text evidence="2">The sequence shown here is derived from an EMBL/GenBank/DDBJ whole genome shotgun (WGS) entry which is preliminary data.</text>
</comment>
<evidence type="ECO:0000256" key="1">
    <source>
        <dbReference type="SAM" id="MobiDB-lite"/>
    </source>
</evidence>
<dbReference type="EMBL" id="JAEUBG010001381">
    <property type="protein sequence ID" value="KAH3686490.1"/>
    <property type="molecule type" value="Genomic_DNA"/>
</dbReference>
<keyword evidence="3" id="KW-1185">Reference proteome</keyword>
<gene>
    <name evidence="2" type="ORF">WICPIJ_002529</name>
</gene>
<evidence type="ECO:0000313" key="3">
    <source>
        <dbReference type="Proteomes" id="UP000774326"/>
    </source>
</evidence>
<feature type="region of interest" description="Disordered" evidence="1">
    <location>
        <begin position="219"/>
        <end position="323"/>
    </location>
</feature>
<reference evidence="2" key="2">
    <citation type="submission" date="2021-01" db="EMBL/GenBank/DDBJ databases">
        <authorList>
            <person name="Schikora-Tamarit M.A."/>
        </authorList>
    </citation>
    <scope>NUCLEOTIDE SEQUENCE</scope>
    <source>
        <strain evidence="2">CBS2887</strain>
    </source>
</reference>
<dbReference type="Proteomes" id="UP000774326">
    <property type="component" value="Unassembled WGS sequence"/>
</dbReference>
<sequence>MDILIRTIWPNTSTQEDISIPQYNSGDQEDNVDLQVKSLIYLFKRLQIDKLSHFNPTHEFTLDHETIQNADKLDIVYNLERFLVKFTDNQHRILIDWYKNRFRAFMILSQLPAKANVHEKLARNFRFQVLRLESTQDEYVKALINSDLYIEHSVSLETKTQLALSAIEEQKQLKPSYKTQFNKTDRSQIILKYLERLSQYVQIDRIYQVSLIQKTKSLQAQTIAEEPETESSASGLYRPRSSRSPTRKPIQLQDTSSPTSTASVSPVRKVHNTNSTSTTGVTNKLQSLSITNALNPTSTQSSPSASNASPISLRSRSTSPVKTIRKKQSMTLLKLDSSLPDKSTGTTIGDTNTTLTKEENDLLYSNAERAVLSRVERELKVLN</sequence>
<feature type="compositionally biased region" description="Low complexity" evidence="1">
    <location>
        <begin position="238"/>
        <end position="279"/>
    </location>
</feature>
<accession>A0A9P8QBA7</accession>
<protein>
    <submittedName>
        <fullName evidence="2">Uncharacterized protein</fullName>
    </submittedName>
</protein>
<proteinExistence type="predicted"/>
<feature type="compositionally biased region" description="Low complexity" evidence="1">
    <location>
        <begin position="295"/>
        <end position="312"/>
    </location>
</feature>
<feature type="compositionally biased region" description="Polar residues" evidence="1">
    <location>
        <begin position="280"/>
        <end position="294"/>
    </location>
</feature>
<name>A0A9P8QBA7_WICPI</name>
<dbReference type="OrthoDB" id="4088889at2759"/>
<evidence type="ECO:0000313" key="2">
    <source>
        <dbReference type="EMBL" id="KAH3686490.1"/>
    </source>
</evidence>
<dbReference type="InterPro" id="IPR035189">
    <property type="entry name" value="Std1/Mth1"/>
</dbReference>
<organism evidence="2 3">
    <name type="scientific">Wickerhamomyces pijperi</name>
    <name type="common">Yeast</name>
    <name type="synonym">Pichia pijperi</name>
    <dbReference type="NCBI Taxonomy" id="599730"/>
    <lineage>
        <taxon>Eukaryota</taxon>
        <taxon>Fungi</taxon>
        <taxon>Dikarya</taxon>
        <taxon>Ascomycota</taxon>
        <taxon>Saccharomycotina</taxon>
        <taxon>Saccharomycetes</taxon>
        <taxon>Phaffomycetales</taxon>
        <taxon>Wickerhamomycetaceae</taxon>
        <taxon>Wickerhamomyces</taxon>
    </lineage>
</organism>
<dbReference type="Pfam" id="PF17235">
    <property type="entry name" value="STD1"/>
    <property type="match status" value="1"/>
</dbReference>
<dbReference type="AlphaFoldDB" id="A0A9P8QBA7"/>
<reference evidence="2" key="1">
    <citation type="journal article" date="2021" name="Open Biol.">
        <title>Shared evolutionary footprints suggest mitochondrial oxidative damage underlies multiple complex I losses in fungi.</title>
        <authorList>
            <person name="Schikora-Tamarit M.A."/>
            <person name="Marcet-Houben M."/>
            <person name="Nosek J."/>
            <person name="Gabaldon T."/>
        </authorList>
    </citation>
    <scope>NUCLEOTIDE SEQUENCE</scope>
    <source>
        <strain evidence="2">CBS2887</strain>
    </source>
</reference>